<feature type="chain" id="PRO_5038663647" description="DUF732 domain-containing protein" evidence="1">
    <location>
        <begin position="21"/>
        <end position="142"/>
    </location>
</feature>
<reference evidence="3 4" key="1">
    <citation type="submission" date="2015-03" db="EMBL/GenBank/DDBJ databases">
        <authorList>
            <person name="Murphy D."/>
        </authorList>
    </citation>
    <scope>NUCLEOTIDE SEQUENCE [LARGE SCALE GENOMIC DNA]</scope>
    <source>
        <strain evidence="3 4">DSM 44277</strain>
    </source>
</reference>
<dbReference type="Pfam" id="PF05305">
    <property type="entry name" value="DUF732"/>
    <property type="match status" value="1"/>
</dbReference>
<keyword evidence="1" id="KW-0732">Signal</keyword>
<dbReference type="OrthoDB" id="4762480at2"/>
<dbReference type="InterPro" id="IPR007969">
    <property type="entry name" value="DUF732"/>
</dbReference>
<protein>
    <recommendedName>
        <fullName evidence="2">DUF732 domain-containing protein</fullName>
    </recommendedName>
</protein>
<organism evidence="3 4">
    <name type="scientific">Mycobacterium bohemicum DSM 44277</name>
    <dbReference type="NCBI Taxonomy" id="1236609"/>
    <lineage>
        <taxon>Bacteria</taxon>
        <taxon>Bacillati</taxon>
        <taxon>Actinomycetota</taxon>
        <taxon>Actinomycetes</taxon>
        <taxon>Mycobacteriales</taxon>
        <taxon>Mycobacteriaceae</taxon>
        <taxon>Mycobacterium</taxon>
    </lineage>
</organism>
<proteinExistence type="predicted"/>
<gene>
    <name evidence="3" type="ORF">BN971_01850</name>
</gene>
<dbReference type="Proteomes" id="UP000198875">
    <property type="component" value="Unassembled WGS sequence"/>
</dbReference>
<feature type="signal peptide" evidence="1">
    <location>
        <begin position="1"/>
        <end position="20"/>
    </location>
</feature>
<dbReference type="EMBL" id="CSTD01000001">
    <property type="protein sequence ID" value="CPR10428.1"/>
    <property type="molecule type" value="Genomic_DNA"/>
</dbReference>
<feature type="domain" description="DUF732" evidence="2">
    <location>
        <begin position="72"/>
        <end position="128"/>
    </location>
</feature>
<evidence type="ECO:0000259" key="2">
    <source>
        <dbReference type="Pfam" id="PF05305"/>
    </source>
</evidence>
<accession>A0A0U0W730</accession>
<dbReference type="AlphaFoldDB" id="A0A0U0W730"/>
<evidence type="ECO:0000313" key="3">
    <source>
        <dbReference type="EMBL" id="CPR10428.1"/>
    </source>
</evidence>
<evidence type="ECO:0000256" key="1">
    <source>
        <dbReference type="SAM" id="SignalP"/>
    </source>
</evidence>
<evidence type="ECO:0000313" key="4">
    <source>
        <dbReference type="Proteomes" id="UP000198875"/>
    </source>
</evidence>
<name>A0A0U0W730_MYCBE</name>
<sequence length="142" mass="14693" precursor="true">MLFRAVFTAATIATAMISSGAGVASGSPNPTDPGYCGARQDALDCVPYDGPAPPPPTKAEAAFVRAGRFYAPSADDATLLRIGRGTCNMLRAGTSTGYIVPDIARHLSMNNQRADQLMDAAMGNICPDVHIGANGADDSRPH</sequence>